<dbReference type="Gene3D" id="3.30.430.20">
    <property type="entry name" value="Gnk2 domain, C-X8-C-X2-C motif"/>
    <property type="match status" value="1"/>
</dbReference>
<proteinExistence type="inferred from homology"/>
<keyword evidence="8" id="KW-0406">Ion transport</keyword>
<evidence type="ECO:0000256" key="1">
    <source>
        <dbReference type="ARBA" id="ARBA00004141"/>
    </source>
</evidence>
<gene>
    <name evidence="13" type="ORF">GH714_037075</name>
</gene>
<feature type="transmembrane region" description="Helical" evidence="11">
    <location>
        <begin position="77"/>
        <end position="96"/>
    </location>
</feature>
<evidence type="ECO:0000256" key="10">
    <source>
        <dbReference type="ARBA" id="ARBA00023303"/>
    </source>
</evidence>
<comment type="caution">
    <text evidence="13">The sequence shown here is derived from an EMBL/GenBank/DDBJ whole genome shotgun (WGS) entry which is preliminary data.</text>
</comment>
<comment type="similarity">
    <text evidence="2">Belongs to the aromatic acid exporter (TC 2.A.85) family.</text>
</comment>
<evidence type="ECO:0000256" key="7">
    <source>
        <dbReference type="ARBA" id="ARBA00022989"/>
    </source>
</evidence>
<feature type="transmembrane region" description="Helical" evidence="11">
    <location>
        <begin position="126"/>
        <end position="146"/>
    </location>
</feature>
<organism evidence="13 14">
    <name type="scientific">Hevea brasiliensis</name>
    <name type="common">Para rubber tree</name>
    <name type="synonym">Siphonia brasiliensis</name>
    <dbReference type="NCBI Taxonomy" id="3981"/>
    <lineage>
        <taxon>Eukaryota</taxon>
        <taxon>Viridiplantae</taxon>
        <taxon>Streptophyta</taxon>
        <taxon>Embryophyta</taxon>
        <taxon>Tracheophyta</taxon>
        <taxon>Spermatophyta</taxon>
        <taxon>Magnoliopsida</taxon>
        <taxon>eudicotyledons</taxon>
        <taxon>Gunneridae</taxon>
        <taxon>Pentapetalae</taxon>
        <taxon>rosids</taxon>
        <taxon>fabids</taxon>
        <taxon>Malpighiales</taxon>
        <taxon>Euphorbiaceae</taxon>
        <taxon>Crotonoideae</taxon>
        <taxon>Micrandreae</taxon>
        <taxon>Hevea</taxon>
    </lineage>
</organism>
<dbReference type="GO" id="GO:0034220">
    <property type="term" value="P:monoatomic ion transmembrane transport"/>
    <property type="evidence" value="ECO:0007669"/>
    <property type="project" value="UniProtKB-KW"/>
</dbReference>
<evidence type="ECO:0000256" key="5">
    <source>
        <dbReference type="ARBA" id="ARBA00022729"/>
    </source>
</evidence>
<dbReference type="InterPro" id="IPR038408">
    <property type="entry name" value="GNK2_sf"/>
</dbReference>
<feature type="transmembrane region" description="Helical" evidence="11">
    <location>
        <begin position="189"/>
        <end position="210"/>
    </location>
</feature>
<evidence type="ECO:0000256" key="9">
    <source>
        <dbReference type="ARBA" id="ARBA00023136"/>
    </source>
</evidence>
<dbReference type="GO" id="GO:0016020">
    <property type="term" value="C:membrane"/>
    <property type="evidence" value="ECO:0007669"/>
    <property type="project" value="UniProtKB-SubCell"/>
</dbReference>
<dbReference type="Proteomes" id="UP000467840">
    <property type="component" value="Chromosome 15"/>
</dbReference>
<keyword evidence="5" id="KW-0732">Signal</keyword>
<dbReference type="AlphaFoldDB" id="A0A6A6MR30"/>
<evidence type="ECO:0000256" key="8">
    <source>
        <dbReference type="ARBA" id="ARBA00023065"/>
    </source>
</evidence>
<name>A0A6A6MR30_HEVBR</name>
<protein>
    <recommendedName>
        <fullName evidence="12">Gnk2-homologous domain-containing protein</fullName>
    </recommendedName>
</protein>
<accession>A0A6A6MR30</accession>
<dbReference type="GO" id="GO:0015743">
    <property type="term" value="P:malate transport"/>
    <property type="evidence" value="ECO:0007669"/>
    <property type="project" value="InterPro"/>
</dbReference>
<keyword evidence="9 11" id="KW-0472">Membrane</keyword>
<evidence type="ECO:0000313" key="13">
    <source>
        <dbReference type="EMBL" id="KAF2314888.1"/>
    </source>
</evidence>
<evidence type="ECO:0000256" key="4">
    <source>
        <dbReference type="ARBA" id="ARBA00022692"/>
    </source>
</evidence>
<keyword evidence="7 11" id="KW-1133">Transmembrane helix</keyword>
<sequence length="514" mass="56731">MGSTVIPIPDEEGISVVQQKKKSQFSLLPIISFLREKKNKHDMRKWIHSIKVGVALVLVSLLYFLDPLYKEVGDGNAMWAIMTVVVIFEFYAGATLGKGLNRGMGTILGGGLGCLTATLAQEVGGIGKSIIVGTSMLIFGGAATYCRLTPSIKIRYDYGAMIFILTFSLVAVSGLRIDKVIDIGRERLLMIVLGFVICLFTSLFIFPIWASDELHDSTISKFDALATSIQGCLEEYFRLDSEKESKPIASFSKCKAVLNSKSKDESLANFARWEPWHGKFGLSHPWEKYLKIGEELRELAATILSLKACLESPRVRLQTLRQSIKEPCEVVGSSLASTLRELGESIKKMRKCQAEILIVPKLKSVRIELSNVTSPSKLAQLENADGLAIASFVFSLIGMVEKLEELAKEVLTVLCNSGVYSKGDPFGISLSYVVEELEIVTPTSKNYDYYNISPYPNAFAYGHAACNRNLTTSDCTTCLGAAKTTMFSTCQSRIGARSVLYDCTIRYEQYPFTD</sequence>
<evidence type="ECO:0000256" key="11">
    <source>
        <dbReference type="SAM" id="Phobius"/>
    </source>
</evidence>
<evidence type="ECO:0000256" key="6">
    <source>
        <dbReference type="ARBA" id="ARBA00022737"/>
    </source>
</evidence>
<keyword evidence="6" id="KW-0677">Repeat</keyword>
<dbReference type="PANTHER" id="PTHR31086">
    <property type="entry name" value="ALUMINUM-ACTIVATED MALATE TRANSPORTER 10"/>
    <property type="match status" value="1"/>
</dbReference>
<keyword evidence="4 11" id="KW-0812">Transmembrane</keyword>
<dbReference type="Pfam" id="PF11744">
    <property type="entry name" value="ALMT"/>
    <property type="match status" value="1"/>
</dbReference>
<dbReference type="Pfam" id="PF01657">
    <property type="entry name" value="Stress-antifung"/>
    <property type="match status" value="1"/>
</dbReference>
<feature type="transmembrane region" description="Helical" evidence="11">
    <location>
        <begin position="158"/>
        <end position="177"/>
    </location>
</feature>
<dbReference type="PROSITE" id="PS51473">
    <property type="entry name" value="GNK2"/>
    <property type="match status" value="1"/>
</dbReference>
<dbReference type="FunFam" id="3.30.430.20:FF:000023">
    <property type="entry name" value="Antifungal protein ginkbilobin-2"/>
    <property type="match status" value="1"/>
</dbReference>
<evidence type="ECO:0000256" key="3">
    <source>
        <dbReference type="ARBA" id="ARBA00022448"/>
    </source>
</evidence>
<comment type="subcellular location">
    <subcellularLocation>
        <location evidence="1">Membrane</location>
        <topology evidence="1">Multi-pass membrane protein</topology>
    </subcellularLocation>
</comment>
<evidence type="ECO:0000313" key="14">
    <source>
        <dbReference type="Proteomes" id="UP000467840"/>
    </source>
</evidence>
<reference evidence="13 14" key="1">
    <citation type="journal article" date="2020" name="Mol. Plant">
        <title>The Chromosome-Based Rubber Tree Genome Provides New Insights into Spurge Genome Evolution and Rubber Biosynthesis.</title>
        <authorList>
            <person name="Liu J."/>
            <person name="Shi C."/>
            <person name="Shi C.C."/>
            <person name="Li W."/>
            <person name="Zhang Q.J."/>
            <person name="Zhang Y."/>
            <person name="Li K."/>
            <person name="Lu H.F."/>
            <person name="Shi C."/>
            <person name="Zhu S.T."/>
            <person name="Xiao Z.Y."/>
            <person name="Nan H."/>
            <person name="Yue Y."/>
            <person name="Zhu X.G."/>
            <person name="Wu Y."/>
            <person name="Hong X.N."/>
            <person name="Fan G.Y."/>
            <person name="Tong Y."/>
            <person name="Zhang D."/>
            <person name="Mao C.L."/>
            <person name="Liu Y.L."/>
            <person name="Hao S.J."/>
            <person name="Liu W.Q."/>
            <person name="Lv M.Q."/>
            <person name="Zhang H.B."/>
            <person name="Liu Y."/>
            <person name="Hu-Tang G.R."/>
            <person name="Wang J.P."/>
            <person name="Wang J.H."/>
            <person name="Sun Y.H."/>
            <person name="Ni S.B."/>
            <person name="Chen W.B."/>
            <person name="Zhang X.C."/>
            <person name="Jiao Y.N."/>
            <person name="Eichler E.E."/>
            <person name="Li G.H."/>
            <person name="Liu X."/>
            <person name="Gao L.Z."/>
        </authorList>
    </citation>
    <scope>NUCLEOTIDE SEQUENCE [LARGE SCALE GENOMIC DNA]</scope>
    <source>
        <strain evidence="14">cv. GT1</strain>
        <tissue evidence="13">Leaf</tissue>
    </source>
</reference>
<dbReference type="InterPro" id="IPR002902">
    <property type="entry name" value="GNK2"/>
</dbReference>
<dbReference type="CDD" id="cd23509">
    <property type="entry name" value="Gnk2-like"/>
    <property type="match status" value="1"/>
</dbReference>
<evidence type="ECO:0000259" key="12">
    <source>
        <dbReference type="PROSITE" id="PS51473"/>
    </source>
</evidence>
<feature type="domain" description="Gnk2-homologous" evidence="12">
    <location>
        <begin position="408"/>
        <end position="512"/>
    </location>
</feature>
<keyword evidence="3" id="KW-0813">Transport</keyword>
<keyword evidence="10" id="KW-0407">Ion channel</keyword>
<keyword evidence="14" id="KW-1185">Reference proteome</keyword>
<dbReference type="EMBL" id="JAAGAX010000005">
    <property type="protein sequence ID" value="KAF2314888.1"/>
    <property type="molecule type" value="Genomic_DNA"/>
</dbReference>
<evidence type="ECO:0000256" key="2">
    <source>
        <dbReference type="ARBA" id="ARBA00007079"/>
    </source>
</evidence>
<feature type="transmembrane region" description="Helical" evidence="11">
    <location>
        <begin position="46"/>
        <end position="65"/>
    </location>
</feature>
<dbReference type="InterPro" id="IPR020966">
    <property type="entry name" value="ALMT"/>
</dbReference>